<evidence type="ECO:0000256" key="11">
    <source>
        <dbReference type="SAM" id="Phobius"/>
    </source>
</evidence>
<dbReference type="OrthoDB" id="1029639at2759"/>
<dbReference type="InterPro" id="IPR000008">
    <property type="entry name" value="C2_dom"/>
</dbReference>
<dbReference type="GO" id="GO:0008289">
    <property type="term" value="F:lipid binding"/>
    <property type="evidence" value="ECO:0007669"/>
    <property type="project" value="UniProtKB-KW"/>
</dbReference>
<keyword evidence="3 11" id="KW-0812">Transmembrane</keyword>
<comment type="subcellular location">
    <subcellularLocation>
        <location evidence="1">Membrane</location>
    </subcellularLocation>
</comment>
<feature type="compositionally biased region" description="Basic and acidic residues" evidence="10">
    <location>
        <begin position="618"/>
        <end position="642"/>
    </location>
</feature>
<dbReference type="GO" id="GO:0005737">
    <property type="term" value="C:cytoplasm"/>
    <property type="evidence" value="ECO:0007669"/>
    <property type="project" value="UniProtKB-ARBA"/>
</dbReference>
<name>A0A7H9HUB5_9SACH</name>
<gene>
    <name evidence="14" type="ORF">HG537_0C06010</name>
</gene>
<keyword evidence="4" id="KW-0677">Repeat</keyword>
<reference evidence="14 15" key="1">
    <citation type="submission" date="2020-06" db="EMBL/GenBank/DDBJ databases">
        <title>The yeast mating-type switching endonuclease HO is a domesticated member of an unorthodox homing genetic element family.</title>
        <authorList>
            <person name="Coughlan A.Y."/>
            <person name="Lombardi L."/>
            <person name="Braun-Galleani S."/>
            <person name="Martos A.R."/>
            <person name="Galeote V."/>
            <person name="Bigey F."/>
            <person name="Dequin S."/>
            <person name="Byrne K.P."/>
            <person name="Wolfe K.H."/>
        </authorList>
    </citation>
    <scope>NUCLEOTIDE SEQUENCE [LARGE SCALE GENOMIC DNA]</scope>
    <source>
        <strain evidence="14 15">CBS2947</strain>
    </source>
</reference>
<feature type="compositionally biased region" description="Basic and acidic residues" evidence="10">
    <location>
        <begin position="33"/>
        <end position="47"/>
    </location>
</feature>
<dbReference type="CDD" id="cd04040">
    <property type="entry name" value="C2D_Tricalbin-like"/>
    <property type="match status" value="1"/>
</dbReference>
<dbReference type="Pfam" id="PF00168">
    <property type="entry name" value="C2"/>
    <property type="match status" value="5"/>
</dbReference>
<evidence type="ECO:0000256" key="2">
    <source>
        <dbReference type="ARBA" id="ARBA00022448"/>
    </source>
</evidence>
<dbReference type="SUPFAM" id="SSF49562">
    <property type="entry name" value="C2 domain (Calcium/lipid-binding domain, CaLB)"/>
    <property type="match status" value="5"/>
</dbReference>
<feature type="coiled-coil region" evidence="9">
    <location>
        <begin position="934"/>
        <end position="964"/>
    </location>
</feature>
<feature type="transmembrane region" description="Helical" evidence="11">
    <location>
        <begin position="187"/>
        <end position="205"/>
    </location>
</feature>
<evidence type="ECO:0000256" key="1">
    <source>
        <dbReference type="ARBA" id="ARBA00004370"/>
    </source>
</evidence>
<feature type="domain" description="C2" evidence="12">
    <location>
        <begin position="1390"/>
        <end position="1506"/>
    </location>
</feature>
<organism evidence="14 15">
    <name type="scientific">Torulaspora globosa</name>
    <dbReference type="NCBI Taxonomy" id="48254"/>
    <lineage>
        <taxon>Eukaryota</taxon>
        <taxon>Fungi</taxon>
        <taxon>Dikarya</taxon>
        <taxon>Ascomycota</taxon>
        <taxon>Saccharomycotina</taxon>
        <taxon>Saccharomycetes</taxon>
        <taxon>Saccharomycetales</taxon>
        <taxon>Saccharomycetaceae</taxon>
        <taxon>Torulaspora</taxon>
    </lineage>
</organism>
<evidence type="ECO:0000256" key="3">
    <source>
        <dbReference type="ARBA" id="ARBA00022692"/>
    </source>
</evidence>
<feature type="region of interest" description="Disordered" evidence="10">
    <location>
        <begin position="1"/>
        <end position="65"/>
    </location>
</feature>
<evidence type="ECO:0000256" key="7">
    <source>
        <dbReference type="ARBA" id="ARBA00023121"/>
    </source>
</evidence>
<dbReference type="InterPro" id="IPR035892">
    <property type="entry name" value="C2_domain_sf"/>
</dbReference>
<dbReference type="CDD" id="cd04044">
    <property type="entry name" value="C2A_Tricalbin-like"/>
    <property type="match status" value="1"/>
</dbReference>
<feature type="domain" description="C2" evidence="12">
    <location>
        <begin position="640"/>
        <end position="756"/>
    </location>
</feature>
<dbReference type="GO" id="GO:0006869">
    <property type="term" value="P:lipid transport"/>
    <property type="evidence" value="ECO:0007669"/>
    <property type="project" value="UniProtKB-KW"/>
</dbReference>
<evidence type="ECO:0000256" key="10">
    <source>
        <dbReference type="SAM" id="MobiDB-lite"/>
    </source>
</evidence>
<protein>
    <recommendedName>
        <fullName evidence="16">Tricalbin</fullName>
    </recommendedName>
</protein>
<feature type="region of interest" description="Disordered" evidence="10">
    <location>
        <begin position="1302"/>
        <end position="1394"/>
    </location>
</feature>
<feature type="compositionally biased region" description="Basic and acidic residues" evidence="10">
    <location>
        <begin position="56"/>
        <end position="65"/>
    </location>
</feature>
<dbReference type="GO" id="GO:0016020">
    <property type="term" value="C:membrane"/>
    <property type="evidence" value="ECO:0007669"/>
    <property type="project" value="UniProtKB-SubCell"/>
</dbReference>
<evidence type="ECO:0000256" key="8">
    <source>
        <dbReference type="ARBA" id="ARBA00023136"/>
    </source>
</evidence>
<dbReference type="Pfam" id="PF24920">
    <property type="entry name" value="C2_TCB1"/>
    <property type="match status" value="1"/>
</dbReference>
<dbReference type="PROSITE" id="PS50004">
    <property type="entry name" value="C2"/>
    <property type="match status" value="5"/>
</dbReference>
<evidence type="ECO:0000256" key="9">
    <source>
        <dbReference type="SAM" id="Coils"/>
    </source>
</evidence>
<feature type="compositionally biased region" description="Basic and acidic residues" evidence="10">
    <location>
        <begin position="1"/>
        <end position="13"/>
    </location>
</feature>
<dbReference type="InterPro" id="IPR031468">
    <property type="entry name" value="SMP_LBD"/>
</dbReference>
<dbReference type="PANTHER" id="PTHR46980:SF1">
    <property type="entry name" value="TRICALBIN-3"/>
    <property type="match status" value="1"/>
</dbReference>
<dbReference type="InterPro" id="IPR037756">
    <property type="entry name" value="C2D_Tricalbin"/>
</dbReference>
<evidence type="ECO:0000313" key="15">
    <source>
        <dbReference type="Proteomes" id="UP000510647"/>
    </source>
</evidence>
<dbReference type="InterPro" id="IPR017147">
    <property type="entry name" value="Tricalbin"/>
</dbReference>
<accession>A0A7H9HUB5</accession>
<dbReference type="Pfam" id="PF25669">
    <property type="entry name" value="SMP_MUG190-like"/>
    <property type="match status" value="1"/>
</dbReference>
<evidence type="ECO:0000256" key="5">
    <source>
        <dbReference type="ARBA" id="ARBA00022989"/>
    </source>
</evidence>
<dbReference type="InterPro" id="IPR037761">
    <property type="entry name" value="C2A_Tricalbin"/>
</dbReference>
<proteinExistence type="predicted"/>
<feature type="compositionally biased region" description="Polar residues" evidence="10">
    <location>
        <begin position="1378"/>
        <end position="1394"/>
    </location>
</feature>
<evidence type="ECO:0000256" key="4">
    <source>
        <dbReference type="ARBA" id="ARBA00022737"/>
    </source>
</evidence>
<dbReference type="GO" id="GO:0061817">
    <property type="term" value="P:endoplasmic reticulum-plasma membrane tethering"/>
    <property type="evidence" value="ECO:0007669"/>
    <property type="project" value="InterPro"/>
</dbReference>
<keyword evidence="8 11" id="KW-0472">Membrane</keyword>
<dbReference type="GO" id="GO:0071944">
    <property type="term" value="C:cell periphery"/>
    <property type="evidence" value="ECO:0007669"/>
    <property type="project" value="UniProtKB-ARBA"/>
</dbReference>
<dbReference type="InterPro" id="IPR037762">
    <property type="entry name" value="C2C_Tricalbin"/>
</dbReference>
<feature type="domain" description="SMP-LTD" evidence="13">
    <location>
        <begin position="252"/>
        <end position="459"/>
    </location>
</feature>
<dbReference type="PROSITE" id="PS51847">
    <property type="entry name" value="SMP"/>
    <property type="match status" value="1"/>
</dbReference>
<keyword evidence="15" id="KW-1185">Reference proteome</keyword>
<evidence type="ECO:0000313" key="14">
    <source>
        <dbReference type="EMBL" id="QLQ79952.1"/>
    </source>
</evidence>
<evidence type="ECO:0000259" key="12">
    <source>
        <dbReference type="PROSITE" id="PS50004"/>
    </source>
</evidence>
<evidence type="ECO:0008006" key="16">
    <source>
        <dbReference type="Google" id="ProtNLM"/>
    </source>
</evidence>
<keyword evidence="7" id="KW-0446">Lipid-binding</keyword>
<dbReference type="PIRSF" id="PIRSF037232">
    <property type="entry name" value="Tricalbin"/>
    <property type="match status" value="1"/>
</dbReference>
<sequence>MMDESSVKGREDQAYLPRKGNIHQQDSGGLTEDVMKEYGKEKLESTNEKGGWLLNGEKEGNDKKHEERMAPAKETVMGAFIGNGPKLPAPNVQGSVGSVPMENIRPDDFKYAPSRRPNKYDTSMTLPGKLDTITEDKIKDAMNSDAVDSLFPWLHVGNFAPSGRGIASIPDSKVAKAYILETFYNDWYYNIALIVGTCFMSWLFAYCGFSWWSLGFIFFCSGSVFASEYRRFTDSARDDLKRITVEETLFEKTETTLWLNSFLSKFWVIYMPVLSQQVKDVANPTLAGAAPGYGIEALSLEEFTLGSKSPSIKGIRSNTKAGKDIVEMILSFAFTPNDISDMTQREAKQMINPKIVLGVTLGKSFVSKTLPVIVEDVNVAGKMRVVIKFGQTFPDIKIVSVQLLEPPLMEFALKPIGGDTLGLDVMSFLPGLKTFVKTMINSNVGPMLYAPHHLDIDVEELMAEQANDAIGVLAVTITSAQDLDSSNVITNTLDPYIFFKAEKPSPGAQTDLCTTIKSSVKNPVWNETKYLLLNDLNQKLNISCFDFNDMRKDSLIGSVEVNLQEMLQNPVMEDMTSDVMHGLHTKGKLNYSMHWFPVIKNDEIEANGESAVDYNKSNNKDADVDGKDKKQKKDKEPIFDPAKDEEEDEQDEETDAGIIKITLQTIKGLVQRGTSSGMLSPSAVLTVDGKEVKKFRTLKRIDEPSWNETVEVFVPSRSSSEMNLKVFDENRNKALICTFAAPLEEALSSLGLGQASVKGDPRGDIFMNLEWKPVRITGAFAAGNAVKEPIGALRVHVRDVNVVGDLAGIGDIDPYFTILVNGHINYKSSHFSENSNPMFNKVIYLPVTSDNQSVLLDVYDYQSIGKDRTIGGARIPIGSVIQKDAKTGKYKAIDKSDEITKLYLENRKLKGREDYVNVSLSFVPIFPVYSPEEAAVVEEKKRKLEQRKKEFEKTQSELQEMKKQNPNDYEVIEINDPFEEEERMLSKKRILSLEELLKHNSGVLTMQIFKGQLSKSPAHLQIYVDEIAFPRYVSQKSIDGRLSEGNASLFIRDLKNSRITFRLSHKRVAKQPSDVIAEKTVETYKLLKASYDTGSRLAFNGSTIELSCLYSPASVEIPLYDTCADTGYLKLKVISADDVVARNRNGYSDPFYEIYIDGSKIHKSEIIKKTLSPVWNEMIDIPVPSRHRNKVEIHLFDWDRAGDNDDMGMALLDLSTIKPDEVYNWELPISIQGTIKLQGTFHAEYIKPAVNANEIKKSGFASKTLGTISQAGIGSVKTGAVGVTNAGLDVATGGIDRGARLLKRPFQRHDASKKMKNLSKEQKNELGNGERTSLSFSEVRASLEADRSVPNNDYAPVQKLDPDTQRPIPDSNEPIDSINGSNSIGTPNHARNPSTVSSFARTLAPNGTYKGAVTIVAAEQLNKSVQIKISLAQGGRLKQLYKTKTQKADDNGVAKFDETCPFKASPQANLVIGAISHHKLTKDKELGVAQIALNDPQLQQPGDQIAVKLSEGRVILKIDYATDANDQVPPVPSIPQQYQS</sequence>
<dbReference type="CDD" id="cd21678">
    <property type="entry name" value="SMP_TCB"/>
    <property type="match status" value="1"/>
</dbReference>
<keyword evidence="5 11" id="KW-1133">Transmembrane helix</keyword>
<feature type="compositionally biased region" description="Acidic residues" evidence="10">
    <location>
        <begin position="643"/>
        <end position="655"/>
    </location>
</feature>
<feature type="domain" description="C2" evidence="12">
    <location>
        <begin position="450"/>
        <end position="576"/>
    </location>
</feature>
<evidence type="ECO:0000259" key="13">
    <source>
        <dbReference type="PROSITE" id="PS51847"/>
    </source>
</evidence>
<dbReference type="Proteomes" id="UP000510647">
    <property type="component" value="Chromosome 3"/>
</dbReference>
<keyword evidence="6" id="KW-0445">Lipid transport</keyword>
<feature type="domain" description="C2" evidence="12">
    <location>
        <begin position="1100"/>
        <end position="1227"/>
    </location>
</feature>
<dbReference type="PANTHER" id="PTHR46980">
    <property type="entry name" value="TRICALBIN-1-RELATED"/>
    <property type="match status" value="1"/>
</dbReference>
<dbReference type="EMBL" id="CP059269">
    <property type="protein sequence ID" value="QLQ79952.1"/>
    <property type="molecule type" value="Genomic_DNA"/>
</dbReference>
<keyword evidence="9" id="KW-0175">Coiled coil</keyword>
<dbReference type="SMART" id="SM00239">
    <property type="entry name" value="C2"/>
    <property type="match status" value="5"/>
</dbReference>
<feature type="domain" description="C2" evidence="12">
    <location>
        <begin position="761"/>
        <end position="890"/>
    </location>
</feature>
<dbReference type="InterPro" id="IPR056910">
    <property type="entry name" value="TCB1-3_C2"/>
</dbReference>
<dbReference type="CDD" id="cd04045">
    <property type="entry name" value="C2C_Tricalbin-like"/>
    <property type="match status" value="1"/>
</dbReference>
<feature type="compositionally biased region" description="Basic and acidic residues" evidence="10">
    <location>
        <begin position="1307"/>
        <end position="1324"/>
    </location>
</feature>
<feature type="region of interest" description="Disordered" evidence="10">
    <location>
        <begin position="611"/>
        <end position="656"/>
    </location>
</feature>
<dbReference type="Gene3D" id="2.60.40.150">
    <property type="entry name" value="C2 domain"/>
    <property type="match status" value="4"/>
</dbReference>
<dbReference type="InterPro" id="IPR052455">
    <property type="entry name" value="Tricalbin_domain"/>
</dbReference>
<keyword evidence="2" id="KW-0813">Transport</keyword>
<evidence type="ECO:0000256" key="6">
    <source>
        <dbReference type="ARBA" id="ARBA00023055"/>
    </source>
</evidence>